<dbReference type="InterPro" id="IPR036273">
    <property type="entry name" value="CRAL/TRIO_N_dom_sf"/>
</dbReference>
<organism evidence="3 4">
    <name type="scientific">Cadophora malorum</name>
    <dbReference type="NCBI Taxonomy" id="108018"/>
    <lineage>
        <taxon>Eukaryota</taxon>
        <taxon>Fungi</taxon>
        <taxon>Dikarya</taxon>
        <taxon>Ascomycota</taxon>
        <taxon>Pezizomycotina</taxon>
        <taxon>Leotiomycetes</taxon>
        <taxon>Helotiales</taxon>
        <taxon>Ploettnerulaceae</taxon>
        <taxon>Cadophora</taxon>
    </lineage>
</organism>
<dbReference type="FunFam" id="3.40.525.10:FF:000013">
    <property type="entry name" value="Phosphatidylinositol transfer protein PDR16"/>
    <property type="match status" value="1"/>
</dbReference>
<dbReference type="GO" id="GO:0008526">
    <property type="term" value="F:phosphatidylinositol transfer activity"/>
    <property type="evidence" value="ECO:0007669"/>
    <property type="project" value="TreeGrafter"/>
</dbReference>
<evidence type="ECO:0000313" key="3">
    <source>
        <dbReference type="EMBL" id="KAG4422945.1"/>
    </source>
</evidence>
<evidence type="ECO:0000313" key="4">
    <source>
        <dbReference type="Proteomes" id="UP000664132"/>
    </source>
</evidence>
<accession>A0A8H8BSV9</accession>
<feature type="region of interest" description="Disordered" evidence="1">
    <location>
        <begin position="347"/>
        <end position="397"/>
    </location>
</feature>
<name>A0A8H8BSV9_9HELO</name>
<dbReference type="InterPro" id="IPR036865">
    <property type="entry name" value="CRAL-TRIO_dom_sf"/>
</dbReference>
<feature type="region of interest" description="Disordered" evidence="1">
    <location>
        <begin position="1"/>
        <end position="45"/>
    </location>
</feature>
<dbReference type="SUPFAM" id="SSF52087">
    <property type="entry name" value="CRAL/TRIO domain"/>
    <property type="match status" value="1"/>
</dbReference>
<feature type="domain" description="CRAL-TRIO" evidence="2">
    <location>
        <begin position="159"/>
        <end position="314"/>
    </location>
</feature>
<dbReference type="Pfam" id="PF03765">
    <property type="entry name" value="CRAL_TRIO_N"/>
    <property type="match status" value="1"/>
</dbReference>
<dbReference type="InterPro" id="IPR001251">
    <property type="entry name" value="CRAL-TRIO_dom"/>
</dbReference>
<dbReference type="OrthoDB" id="75724at2759"/>
<dbReference type="InterPro" id="IPR011074">
    <property type="entry name" value="CRAL/TRIO_N_dom"/>
</dbReference>
<gene>
    <name evidence="3" type="ORF">IFR04_003857</name>
</gene>
<dbReference type="InterPro" id="IPR052578">
    <property type="entry name" value="PI_Transfer_CRAL-TRIO"/>
</dbReference>
<dbReference type="SMART" id="SM01100">
    <property type="entry name" value="CRAL_TRIO_N"/>
    <property type="match status" value="1"/>
</dbReference>
<dbReference type="PANTHER" id="PTHR45824:SF29">
    <property type="entry name" value="GH16843P"/>
    <property type="match status" value="1"/>
</dbReference>
<dbReference type="CDD" id="cd00170">
    <property type="entry name" value="SEC14"/>
    <property type="match status" value="1"/>
</dbReference>
<feature type="compositionally biased region" description="Basic and acidic residues" evidence="1">
    <location>
        <begin position="366"/>
        <end position="381"/>
    </location>
</feature>
<dbReference type="PROSITE" id="PS50191">
    <property type="entry name" value="CRAL_TRIO"/>
    <property type="match status" value="1"/>
</dbReference>
<proteinExistence type="predicted"/>
<dbReference type="SUPFAM" id="SSF46938">
    <property type="entry name" value="CRAL/TRIO N-terminal domain"/>
    <property type="match status" value="1"/>
</dbReference>
<dbReference type="GO" id="GO:0071944">
    <property type="term" value="C:cell periphery"/>
    <property type="evidence" value="ECO:0007669"/>
    <property type="project" value="UniProtKB-ARBA"/>
</dbReference>
<sequence>MSTAAPPASGEAPELEKKLEDVKLDTDKTETPPPTYTTPEPLKEASIAATLREKKDGTLKTPIVDPVESAIPATPTELTSEQEEKYEALLETVKSWKEIPSTKGKEGPITEDEIMWLTRECLLRYLRATKWVTAEAAKRLLGTLTWRREYGVGDLTGDHISPENETGKQIIFGFDIEARPCLYLNPGRQNTEPSPRQVQHLVFMVERVVNLMVPGQETLALLINFKSSKSRSNTAPGIGQGKEVLNILQTHYPERLGRALIINIPWVVTAFFKLITPFIDPLTRQKLKFNDDMRQHVPPQQLWNEFHGDLNFEYDHEVYWPTLLKLCEEKHREQHERWVKGGKHYGESENYIKGGNTPSIGTKVAEAAKEKDVPVPAKDPEPVPETTEASVKPKEEA</sequence>
<keyword evidence="4" id="KW-1185">Reference proteome</keyword>
<comment type="caution">
    <text evidence="3">The sequence shown here is derived from an EMBL/GenBank/DDBJ whole genome shotgun (WGS) entry which is preliminary data.</text>
</comment>
<reference evidence="3" key="1">
    <citation type="submission" date="2021-02" db="EMBL/GenBank/DDBJ databases">
        <title>Genome sequence Cadophora malorum strain M34.</title>
        <authorList>
            <person name="Stefanovic E."/>
            <person name="Vu D."/>
            <person name="Scully C."/>
            <person name="Dijksterhuis J."/>
            <person name="Roader J."/>
            <person name="Houbraken J."/>
        </authorList>
    </citation>
    <scope>NUCLEOTIDE SEQUENCE</scope>
    <source>
        <strain evidence="3">M34</strain>
    </source>
</reference>
<dbReference type="Proteomes" id="UP000664132">
    <property type="component" value="Unassembled WGS sequence"/>
</dbReference>
<protein>
    <recommendedName>
        <fullName evidence="2">CRAL-TRIO domain-containing protein</fullName>
    </recommendedName>
</protein>
<dbReference type="EMBL" id="JAFJYH010000041">
    <property type="protein sequence ID" value="KAG4422945.1"/>
    <property type="molecule type" value="Genomic_DNA"/>
</dbReference>
<dbReference type="Pfam" id="PF00650">
    <property type="entry name" value="CRAL_TRIO"/>
    <property type="match status" value="1"/>
</dbReference>
<dbReference type="AlphaFoldDB" id="A0A8H8BSV9"/>
<evidence type="ECO:0000259" key="2">
    <source>
        <dbReference type="PROSITE" id="PS50191"/>
    </source>
</evidence>
<dbReference type="Gene3D" id="3.40.525.10">
    <property type="entry name" value="CRAL-TRIO lipid binding domain"/>
    <property type="match status" value="1"/>
</dbReference>
<dbReference type="SMART" id="SM00516">
    <property type="entry name" value="SEC14"/>
    <property type="match status" value="1"/>
</dbReference>
<feature type="compositionally biased region" description="Basic and acidic residues" evidence="1">
    <location>
        <begin position="14"/>
        <end position="30"/>
    </location>
</feature>
<dbReference type="PANTHER" id="PTHR45824">
    <property type="entry name" value="GH16843P"/>
    <property type="match status" value="1"/>
</dbReference>
<evidence type="ECO:0000256" key="1">
    <source>
        <dbReference type="SAM" id="MobiDB-lite"/>
    </source>
</evidence>
<dbReference type="GO" id="GO:0008289">
    <property type="term" value="F:lipid binding"/>
    <property type="evidence" value="ECO:0007669"/>
    <property type="project" value="UniProtKB-ARBA"/>
</dbReference>